<gene>
    <name evidence="2" type="ORF">JI742_08110</name>
</gene>
<dbReference type="RefSeq" id="WP_201825411.1">
    <property type="nucleotide sequence ID" value="NZ_JAERRA010000001.1"/>
</dbReference>
<accession>A0A9X1BQN1</accession>
<feature type="region of interest" description="Disordered" evidence="1">
    <location>
        <begin position="54"/>
        <end position="80"/>
    </location>
</feature>
<dbReference type="Proteomes" id="UP000643207">
    <property type="component" value="Unassembled WGS sequence"/>
</dbReference>
<dbReference type="AlphaFoldDB" id="A0A9X1BQN1"/>
<evidence type="ECO:0008006" key="4">
    <source>
        <dbReference type="Google" id="ProtNLM"/>
    </source>
</evidence>
<proteinExistence type="predicted"/>
<sequence length="173" mass="18902">MGAPELLHHLRGAGLVLTLTPAGGLHVAPRTALTDDHRAAIRTERDALVLALQAEAQDPPSRRSSNPLMTPEQGDECHAGGWDDAELSAFTAREARFIRMGRVADAEHLAERLTLRDRQRDDRRLCLECAALADNRRCLVALSGRLAGADRRIEPVQTILQRCPGFMRASGLA</sequence>
<protein>
    <recommendedName>
        <fullName evidence="4">TubC N-terminal docking domain-containing protein</fullName>
    </recommendedName>
</protein>
<keyword evidence="3" id="KW-1185">Reference proteome</keyword>
<name>A0A9X1BQN1_9BURK</name>
<dbReference type="EMBL" id="JAERRA010000001">
    <property type="protein sequence ID" value="MBL0719851.1"/>
    <property type="molecule type" value="Genomic_DNA"/>
</dbReference>
<evidence type="ECO:0000256" key="1">
    <source>
        <dbReference type="SAM" id="MobiDB-lite"/>
    </source>
</evidence>
<evidence type="ECO:0000313" key="2">
    <source>
        <dbReference type="EMBL" id="MBL0719851.1"/>
    </source>
</evidence>
<comment type="caution">
    <text evidence="2">The sequence shown here is derived from an EMBL/GenBank/DDBJ whole genome shotgun (WGS) entry which is preliminary data.</text>
</comment>
<evidence type="ECO:0000313" key="3">
    <source>
        <dbReference type="Proteomes" id="UP000643207"/>
    </source>
</evidence>
<reference evidence="2 3" key="1">
    <citation type="submission" date="2021-01" db="EMBL/GenBank/DDBJ databases">
        <title>Piscinibacter sp. Jin2 Genome sequencing and assembly.</title>
        <authorList>
            <person name="Kim I."/>
        </authorList>
    </citation>
    <scope>NUCLEOTIDE SEQUENCE [LARGE SCALE GENOMIC DNA]</scope>
    <source>
        <strain evidence="2 3">Jin2</strain>
    </source>
</reference>
<organism evidence="2 3">
    <name type="scientific">Aquariibacter lacus</name>
    <dbReference type="NCBI Taxonomy" id="2801332"/>
    <lineage>
        <taxon>Bacteria</taxon>
        <taxon>Pseudomonadati</taxon>
        <taxon>Pseudomonadota</taxon>
        <taxon>Betaproteobacteria</taxon>
        <taxon>Burkholderiales</taxon>
        <taxon>Sphaerotilaceae</taxon>
        <taxon>Aquariibacter</taxon>
    </lineage>
</organism>